<keyword evidence="10" id="KW-1185">Reference proteome</keyword>
<reference evidence="9" key="2">
    <citation type="submission" date="2020-08" db="EMBL/GenBank/DDBJ databases">
        <authorList>
            <person name="Lai Q."/>
        </authorList>
    </citation>
    <scope>NUCLEOTIDE SEQUENCE</scope>
    <source>
        <strain evidence="9">S27-2</strain>
    </source>
</reference>
<feature type="transmembrane region" description="Helical" evidence="7">
    <location>
        <begin position="113"/>
        <end position="135"/>
    </location>
</feature>
<dbReference type="NCBIfam" id="TIGR00711">
    <property type="entry name" value="efflux_EmrB"/>
    <property type="match status" value="1"/>
</dbReference>
<dbReference type="Gene3D" id="1.20.1720.10">
    <property type="entry name" value="Multidrug resistance protein D"/>
    <property type="match status" value="1"/>
</dbReference>
<evidence type="ECO:0000256" key="4">
    <source>
        <dbReference type="ARBA" id="ARBA00022692"/>
    </source>
</evidence>
<keyword evidence="3" id="KW-1003">Cell membrane</keyword>
<evidence type="ECO:0000256" key="2">
    <source>
        <dbReference type="ARBA" id="ARBA00022448"/>
    </source>
</evidence>
<organism evidence="9 10">
    <name type="scientific">Neptunicella marina</name>
    <dbReference type="NCBI Taxonomy" id="2125989"/>
    <lineage>
        <taxon>Bacteria</taxon>
        <taxon>Pseudomonadati</taxon>
        <taxon>Pseudomonadota</taxon>
        <taxon>Gammaproteobacteria</taxon>
        <taxon>Alteromonadales</taxon>
        <taxon>Alteromonadaceae</taxon>
        <taxon>Neptunicella</taxon>
    </lineage>
</organism>
<dbReference type="PANTHER" id="PTHR23501:SF174">
    <property type="entry name" value="MULTIDRUG EXPORT PROTEIN EMRB-RELATED"/>
    <property type="match status" value="1"/>
</dbReference>
<reference evidence="9" key="1">
    <citation type="journal article" date="2018" name="Int. J. Syst. Evol. Microbiol.">
        <title>Neptunicella marina gen. nov., sp. nov., isolated from surface seawater.</title>
        <authorList>
            <person name="Liu X."/>
            <person name="Lai Q."/>
            <person name="Du Y."/>
            <person name="Zhang X."/>
            <person name="Liu Z."/>
            <person name="Sun F."/>
            <person name="Shao Z."/>
        </authorList>
    </citation>
    <scope>NUCLEOTIDE SEQUENCE</scope>
    <source>
        <strain evidence="9">S27-2</strain>
    </source>
</reference>
<gene>
    <name evidence="9" type="ORF">H8B19_11400</name>
</gene>
<evidence type="ECO:0000256" key="1">
    <source>
        <dbReference type="ARBA" id="ARBA00004651"/>
    </source>
</evidence>
<dbReference type="InterPro" id="IPR011701">
    <property type="entry name" value="MFS"/>
</dbReference>
<dbReference type="Pfam" id="PF07690">
    <property type="entry name" value="MFS_1"/>
    <property type="match status" value="1"/>
</dbReference>
<feature type="transmembrane region" description="Helical" evidence="7">
    <location>
        <begin position="374"/>
        <end position="393"/>
    </location>
</feature>
<feature type="transmembrane region" description="Helical" evidence="7">
    <location>
        <begin position="174"/>
        <end position="195"/>
    </location>
</feature>
<evidence type="ECO:0000256" key="5">
    <source>
        <dbReference type="ARBA" id="ARBA00022989"/>
    </source>
</evidence>
<dbReference type="EMBL" id="JACNEP010000008">
    <property type="protein sequence ID" value="MBC3766484.1"/>
    <property type="molecule type" value="Genomic_DNA"/>
</dbReference>
<evidence type="ECO:0000256" key="3">
    <source>
        <dbReference type="ARBA" id="ARBA00022475"/>
    </source>
</evidence>
<dbReference type="Gene3D" id="1.20.1250.20">
    <property type="entry name" value="MFS general substrate transporter like domains"/>
    <property type="match status" value="1"/>
</dbReference>
<protein>
    <submittedName>
        <fullName evidence="9">DHA2 family efflux MFS transporter permease subunit</fullName>
    </submittedName>
</protein>
<feature type="transmembrane region" description="Helical" evidence="7">
    <location>
        <begin position="276"/>
        <end position="297"/>
    </location>
</feature>
<dbReference type="CDD" id="cd17503">
    <property type="entry name" value="MFS_LmrB_MDR_like"/>
    <property type="match status" value="1"/>
</dbReference>
<proteinExistence type="predicted"/>
<evidence type="ECO:0000313" key="9">
    <source>
        <dbReference type="EMBL" id="MBC3766484.1"/>
    </source>
</evidence>
<comment type="caution">
    <text evidence="9">The sequence shown here is derived from an EMBL/GenBank/DDBJ whole genome shotgun (WGS) entry which is preliminary data.</text>
</comment>
<dbReference type="GO" id="GO:0022857">
    <property type="term" value="F:transmembrane transporter activity"/>
    <property type="evidence" value="ECO:0007669"/>
    <property type="project" value="InterPro"/>
</dbReference>
<feature type="transmembrane region" description="Helical" evidence="7">
    <location>
        <begin position="207"/>
        <end position="226"/>
    </location>
</feature>
<keyword evidence="4 7" id="KW-0812">Transmembrane</keyword>
<dbReference type="InterPro" id="IPR020846">
    <property type="entry name" value="MFS_dom"/>
</dbReference>
<feature type="transmembrane region" description="Helical" evidence="7">
    <location>
        <begin position="88"/>
        <end position="107"/>
    </location>
</feature>
<feature type="domain" description="Major facilitator superfamily (MFS) profile" evidence="8">
    <location>
        <begin position="22"/>
        <end position="507"/>
    </location>
</feature>
<feature type="transmembrane region" description="Helical" evidence="7">
    <location>
        <begin position="58"/>
        <end position="81"/>
    </location>
</feature>
<dbReference type="PANTHER" id="PTHR23501">
    <property type="entry name" value="MAJOR FACILITATOR SUPERFAMILY"/>
    <property type="match status" value="1"/>
</dbReference>
<feature type="transmembrane region" description="Helical" evidence="7">
    <location>
        <begin position="309"/>
        <end position="331"/>
    </location>
</feature>
<keyword evidence="5 7" id="KW-1133">Transmembrane helix</keyword>
<dbReference type="Proteomes" id="UP000601768">
    <property type="component" value="Unassembled WGS sequence"/>
</dbReference>
<dbReference type="AlphaFoldDB" id="A0A8J6IUB9"/>
<dbReference type="RefSeq" id="WP_186507015.1">
    <property type="nucleotide sequence ID" value="NZ_JACNEP010000008.1"/>
</dbReference>
<dbReference type="PROSITE" id="PS50850">
    <property type="entry name" value="MFS"/>
    <property type="match status" value="1"/>
</dbReference>
<evidence type="ECO:0000256" key="7">
    <source>
        <dbReference type="SAM" id="Phobius"/>
    </source>
</evidence>
<evidence type="ECO:0000256" key="6">
    <source>
        <dbReference type="ARBA" id="ARBA00023136"/>
    </source>
</evidence>
<keyword evidence="2" id="KW-0813">Transport</keyword>
<feature type="transmembrane region" description="Helical" evidence="7">
    <location>
        <begin position="405"/>
        <end position="427"/>
    </location>
</feature>
<dbReference type="PRINTS" id="PR01036">
    <property type="entry name" value="TCRTETB"/>
</dbReference>
<evidence type="ECO:0000313" key="10">
    <source>
        <dbReference type="Proteomes" id="UP000601768"/>
    </source>
</evidence>
<feature type="transmembrane region" description="Helical" evidence="7">
    <location>
        <begin position="487"/>
        <end position="504"/>
    </location>
</feature>
<comment type="subcellular location">
    <subcellularLocation>
        <location evidence="1">Cell membrane</location>
        <topology evidence="1">Multi-pass membrane protein</topology>
    </subcellularLocation>
</comment>
<feature type="transmembrane region" description="Helical" evidence="7">
    <location>
        <begin position="147"/>
        <end position="168"/>
    </location>
</feature>
<feature type="transmembrane region" description="Helical" evidence="7">
    <location>
        <begin position="21"/>
        <end position="46"/>
    </location>
</feature>
<dbReference type="GO" id="GO:0005886">
    <property type="term" value="C:plasma membrane"/>
    <property type="evidence" value="ECO:0007669"/>
    <property type="project" value="UniProtKB-SubCell"/>
</dbReference>
<evidence type="ECO:0000259" key="8">
    <source>
        <dbReference type="PROSITE" id="PS50850"/>
    </source>
</evidence>
<keyword evidence="6 7" id="KW-0472">Membrane</keyword>
<feature type="transmembrane region" description="Helical" evidence="7">
    <location>
        <begin position="343"/>
        <end position="362"/>
    </location>
</feature>
<dbReference type="SUPFAM" id="SSF103473">
    <property type="entry name" value="MFS general substrate transporter"/>
    <property type="match status" value="1"/>
</dbReference>
<dbReference type="InterPro" id="IPR036259">
    <property type="entry name" value="MFS_trans_sf"/>
</dbReference>
<dbReference type="InterPro" id="IPR004638">
    <property type="entry name" value="EmrB-like"/>
</dbReference>
<accession>A0A8J6IUB9</accession>
<sequence length="509" mass="55739">MSTQTISGAAGLEKSGEHRGLITLSVMLTTIMQALDTTIANVALPHMQGSMGATQDQIAWVLTSYIVAAAICMPLTGFLSARFGRKRLFLWSVVGFTLTSMLCGAAQSLEQIVIFRLLQGVFGASLVPLSQSVLLDTYPKEKHASAMAMWGVGVMLGPILGPSLGGWLTEYYNWRWVFYINLPFGLLAWFGLMAYVKETPIDNNRRFDYLGFGLLSLAIGALQMMLDRGHTLDWFNSMEVVIECGLAALCFYLFIAHMFTSKNPFIEPGIFKDRNFSVGLLFIFVVGIILLATMALLPPFMQNLMGYPVIDVGMILAPRGFGTMAAMMTVGKLAGKVDVRWNILLGLILTSFSLWEMTLFTADSTASDIIRTGVVQGLGLGFIFVPLSTLSFATLNPKYRNEGTALFSLMRNIGSSIGISVVMTYFAQKTQANHAAFAGFMSIDNQALTQATEIGALNISSMAGLEQLNNMVTREAAVMAYLQDFRLMMYVTLIAIPMLLLFKLNKKPG</sequence>
<name>A0A8J6IUB9_9ALTE</name>
<feature type="transmembrane region" description="Helical" evidence="7">
    <location>
        <begin position="238"/>
        <end position="255"/>
    </location>
</feature>